<dbReference type="AlphaFoldDB" id="A0A916XW11"/>
<organism evidence="3 4">
    <name type="scientific">Flavobacterium orientale</name>
    <dbReference type="NCBI Taxonomy" id="1756020"/>
    <lineage>
        <taxon>Bacteria</taxon>
        <taxon>Pseudomonadati</taxon>
        <taxon>Bacteroidota</taxon>
        <taxon>Flavobacteriia</taxon>
        <taxon>Flavobacteriales</taxon>
        <taxon>Flavobacteriaceae</taxon>
        <taxon>Flavobacterium</taxon>
    </lineage>
</organism>
<keyword evidence="1" id="KW-0472">Membrane</keyword>
<evidence type="ECO:0000256" key="1">
    <source>
        <dbReference type="SAM" id="Phobius"/>
    </source>
</evidence>
<feature type="transmembrane region" description="Helical" evidence="1">
    <location>
        <begin position="37"/>
        <end position="59"/>
    </location>
</feature>
<feature type="domain" description="GRAM" evidence="2">
    <location>
        <begin position="69"/>
        <end position="168"/>
    </location>
</feature>
<accession>A0A916XW11</accession>
<comment type="caution">
    <text evidence="3">The sequence shown here is derived from an EMBL/GenBank/DDBJ whole genome shotgun (WGS) entry which is preliminary data.</text>
</comment>
<proteinExistence type="predicted"/>
<name>A0A916XW11_9FLAO</name>
<dbReference type="Gene3D" id="2.30.29.30">
    <property type="entry name" value="Pleckstrin-homology domain (PH domain)/Phosphotyrosine-binding domain (PTB)"/>
    <property type="match status" value="1"/>
</dbReference>
<reference evidence="3" key="2">
    <citation type="submission" date="2020-09" db="EMBL/GenBank/DDBJ databases">
        <authorList>
            <person name="Sun Q."/>
            <person name="Zhou Y."/>
        </authorList>
    </citation>
    <scope>NUCLEOTIDE SEQUENCE</scope>
    <source>
        <strain evidence="3">CGMCC 1.12506</strain>
    </source>
</reference>
<dbReference type="EMBL" id="BMFG01000001">
    <property type="protein sequence ID" value="GGD16861.1"/>
    <property type="molecule type" value="Genomic_DNA"/>
</dbReference>
<evidence type="ECO:0000313" key="3">
    <source>
        <dbReference type="EMBL" id="GGD16861.1"/>
    </source>
</evidence>
<dbReference type="Pfam" id="PF02893">
    <property type="entry name" value="GRAM"/>
    <property type="match status" value="1"/>
</dbReference>
<dbReference type="Proteomes" id="UP000625735">
    <property type="component" value="Unassembled WGS sequence"/>
</dbReference>
<dbReference type="InterPro" id="IPR011993">
    <property type="entry name" value="PH-like_dom_sf"/>
</dbReference>
<evidence type="ECO:0000259" key="2">
    <source>
        <dbReference type="Pfam" id="PF02893"/>
    </source>
</evidence>
<keyword evidence="4" id="KW-1185">Reference proteome</keyword>
<protein>
    <recommendedName>
        <fullName evidence="2">GRAM domain-containing protein</fullName>
    </recommendedName>
</protein>
<reference evidence="3" key="1">
    <citation type="journal article" date="2014" name="Int. J. Syst. Evol. Microbiol.">
        <title>Complete genome sequence of Corynebacterium casei LMG S-19264T (=DSM 44701T), isolated from a smear-ripened cheese.</title>
        <authorList>
            <consortium name="US DOE Joint Genome Institute (JGI-PGF)"/>
            <person name="Walter F."/>
            <person name="Albersmeier A."/>
            <person name="Kalinowski J."/>
            <person name="Ruckert C."/>
        </authorList>
    </citation>
    <scope>NUCLEOTIDE SEQUENCE</scope>
    <source>
        <strain evidence="3">CGMCC 1.12506</strain>
    </source>
</reference>
<keyword evidence="1" id="KW-0812">Transmembrane</keyword>
<sequence>MVKLNLKLMIVQTIIMGFTYAGVMALFGLIWGEKFNTWQFIFNATFFGIFMGILFPVITKIVTDRVLKKTIIELEEDELLVYEGASTFKSNFSAGGKLVLTTKRLAFKPHNLNSKKTFVEIPLNKITEVEKQNTYGFIHNIFIIQKANEKFKFFVAENERDVWVSKITEYSTKAL</sequence>
<keyword evidence="1" id="KW-1133">Transmembrane helix</keyword>
<evidence type="ECO:0000313" key="4">
    <source>
        <dbReference type="Proteomes" id="UP000625735"/>
    </source>
</evidence>
<gene>
    <name evidence="3" type="ORF">GCM10011343_04610</name>
</gene>
<feature type="transmembrane region" description="Helical" evidence="1">
    <location>
        <begin position="9"/>
        <end position="31"/>
    </location>
</feature>
<dbReference type="InterPro" id="IPR004182">
    <property type="entry name" value="GRAM"/>
</dbReference>